<protein>
    <submittedName>
        <fullName evidence="1">Uncharacterized protein</fullName>
    </submittedName>
</protein>
<keyword evidence="2" id="KW-1185">Reference proteome</keyword>
<accession>A0A4S8IYM0</accession>
<comment type="caution">
    <text evidence="1">The sequence shown here is derived from an EMBL/GenBank/DDBJ whole genome shotgun (WGS) entry which is preliminary data.</text>
</comment>
<organism evidence="1 2">
    <name type="scientific">Musa balbisiana</name>
    <name type="common">Banana</name>
    <dbReference type="NCBI Taxonomy" id="52838"/>
    <lineage>
        <taxon>Eukaryota</taxon>
        <taxon>Viridiplantae</taxon>
        <taxon>Streptophyta</taxon>
        <taxon>Embryophyta</taxon>
        <taxon>Tracheophyta</taxon>
        <taxon>Spermatophyta</taxon>
        <taxon>Magnoliopsida</taxon>
        <taxon>Liliopsida</taxon>
        <taxon>Zingiberales</taxon>
        <taxon>Musaceae</taxon>
        <taxon>Musa</taxon>
    </lineage>
</organism>
<sequence>MGWPSPISPKYIAQPMSSRSKARFIPHIGNRLPLGICLVPGVPLSRLDKLGGSIIVWNVKPKAMRHNRRSALAEAERVSADKGGGKENRGIKSKRKLEVLIEIASTTWVDFTGIAYEAVVVDGVDVFLLGDHVAEAAAGGILEGDAGGLGAQDAFDVVAVVELVIEPLRHPDRLARVPVLHHDQNGRHISKKSRFRIVGITMSSSSFSRGVPRTGDGDGESFPAAAVISLPLLLNVQSIRYYTDTSILVTVPLKRHRSPAHCFTADYVANAITRGAISGPLESMPSHGFRRESGGVRIRQPRKPIRYVITNRCLPNLSNAGCRLGYSRYRESGDGLKNGTSASVLTNLAISRTTSELTRQCRTSDAPRKPHDKLISCIPWMTSNTLQLVLPAKFA</sequence>
<name>A0A4S8IYM0_MUSBA</name>
<proteinExistence type="predicted"/>
<gene>
    <name evidence="1" type="ORF">C4D60_Mb10t20400</name>
</gene>
<reference evidence="1 2" key="1">
    <citation type="journal article" date="2019" name="Nat. Plants">
        <title>Genome sequencing of Musa balbisiana reveals subgenome evolution and function divergence in polyploid bananas.</title>
        <authorList>
            <person name="Yao X."/>
        </authorList>
    </citation>
    <scope>NUCLEOTIDE SEQUENCE [LARGE SCALE GENOMIC DNA]</scope>
    <source>
        <strain evidence="2">cv. DH-PKW</strain>
        <tissue evidence="1">Leaves</tissue>
    </source>
</reference>
<dbReference type="EMBL" id="PYDT01000008">
    <property type="protein sequence ID" value="THU54005.1"/>
    <property type="molecule type" value="Genomic_DNA"/>
</dbReference>
<dbReference type="AlphaFoldDB" id="A0A4S8IYM0"/>
<dbReference type="Proteomes" id="UP000317650">
    <property type="component" value="Chromosome 10"/>
</dbReference>
<evidence type="ECO:0000313" key="1">
    <source>
        <dbReference type="EMBL" id="THU54005.1"/>
    </source>
</evidence>
<evidence type="ECO:0000313" key="2">
    <source>
        <dbReference type="Proteomes" id="UP000317650"/>
    </source>
</evidence>